<keyword evidence="1 4" id="KW-0808">Transferase</keyword>
<evidence type="ECO:0000259" key="3">
    <source>
        <dbReference type="PROSITE" id="PS51186"/>
    </source>
</evidence>
<dbReference type="InterPro" id="IPR016181">
    <property type="entry name" value="Acyl_CoA_acyltransferase"/>
</dbReference>
<evidence type="ECO:0000256" key="1">
    <source>
        <dbReference type="ARBA" id="ARBA00022679"/>
    </source>
</evidence>
<evidence type="ECO:0000256" key="2">
    <source>
        <dbReference type="ARBA" id="ARBA00023315"/>
    </source>
</evidence>
<proteinExistence type="predicted"/>
<keyword evidence="5" id="KW-1185">Reference proteome</keyword>
<dbReference type="Gene3D" id="3.40.630.30">
    <property type="match status" value="1"/>
</dbReference>
<protein>
    <submittedName>
        <fullName evidence="4">GNAT superfamily N-acetyltransferase</fullName>
    </submittedName>
</protein>
<dbReference type="EMBL" id="JACHXW010000012">
    <property type="protein sequence ID" value="MBB3153885.1"/>
    <property type="molecule type" value="Genomic_DNA"/>
</dbReference>
<feature type="domain" description="N-acetyltransferase" evidence="3">
    <location>
        <begin position="1"/>
        <end position="138"/>
    </location>
</feature>
<evidence type="ECO:0000313" key="5">
    <source>
        <dbReference type="Proteomes" id="UP000518605"/>
    </source>
</evidence>
<name>A0A7W5CAV4_9BACL</name>
<dbReference type="SUPFAM" id="SSF55729">
    <property type="entry name" value="Acyl-CoA N-acyltransferases (Nat)"/>
    <property type="match status" value="1"/>
</dbReference>
<dbReference type="PROSITE" id="PS51186">
    <property type="entry name" value="GNAT"/>
    <property type="match status" value="1"/>
</dbReference>
<evidence type="ECO:0000313" key="4">
    <source>
        <dbReference type="EMBL" id="MBB3153885.1"/>
    </source>
</evidence>
<dbReference type="Pfam" id="PF00583">
    <property type="entry name" value="Acetyltransf_1"/>
    <property type="match status" value="1"/>
</dbReference>
<dbReference type="PANTHER" id="PTHR10545">
    <property type="entry name" value="DIAMINE N-ACETYLTRANSFERASE"/>
    <property type="match status" value="1"/>
</dbReference>
<dbReference type="InterPro" id="IPR051016">
    <property type="entry name" value="Diverse_Substrate_AcTransf"/>
</dbReference>
<keyword evidence="2" id="KW-0012">Acyltransferase</keyword>
<accession>A0A7W5CAV4</accession>
<dbReference type="GO" id="GO:0008080">
    <property type="term" value="F:N-acetyltransferase activity"/>
    <property type="evidence" value="ECO:0007669"/>
    <property type="project" value="TreeGrafter"/>
</dbReference>
<dbReference type="PANTHER" id="PTHR10545:SF29">
    <property type="entry name" value="GH14572P-RELATED"/>
    <property type="match status" value="1"/>
</dbReference>
<dbReference type="InterPro" id="IPR000182">
    <property type="entry name" value="GNAT_dom"/>
</dbReference>
<reference evidence="4 5" key="1">
    <citation type="submission" date="2020-08" db="EMBL/GenBank/DDBJ databases">
        <title>Genomic Encyclopedia of Type Strains, Phase III (KMG-III): the genomes of soil and plant-associated and newly described type strains.</title>
        <authorList>
            <person name="Whitman W."/>
        </authorList>
    </citation>
    <scope>NUCLEOTIDE SEQUENCE [LARGE SCALE GENOMIC DNA]</scope>
    <source>
        <strain evidence="4 5">CECT 8234</strain>
    </source>
</reference>
<sequence>MIKHLVTEEQWREAFPVMNELRTNMTLELFIETVKTMTNEGYQLIAIYDNNEIAGVTGIICRTNFYYGKHVFVYDLVTKSSVRSKGYGARLLDYVYQIGKEQECKVVALDSAFNNSKAHKFYHQMGFEQFCYSFRKLL</sequence>
<dbReference type="RefSeq" id="WP_183566289.1">
    <property type="nucleotide sequence ID" value="NZ_CBCSLB010000012.1"/>
</dbReference>
<organism evidence="4 5">
    <name type="scientific">Paenibacillus endophyticus</name>
    <dbReference type="NCBI Taxonomy" id="1294268"/>
    <lineage>
        <taxon>Bacteria</taxon>
        <taxon>Bacillati</taxon>
        <taxon>Bacillota</taxon>
        <taxon>Bacilli</taxon>
        <taxon>Bacillales</taxon>
        <taxon>Paenibacillaceae</taxon>
        <taxon>Paenibacillus</taxon>
    </lineage>
</organism>
<dbReference type="AlphaFoldDB" id="A0A7W5CAV4"/>
<dbReference type="Proteomes" id="UP000518605">
    <property type="component" value="Unassembled WGS sequence"/>
</dbReference>
<dbReference type="CDD" id="cd04301">
    <property type="entry name" value="NAT_SF"/>
    <property type="match status" value="1"/>
</dbReference>
<gene>
    <name evidence="4" type="ORF">FHS16_003960</name>
</gene>
<comment type="caution">
    <text evidence="4">The sequence shown here is derived from an EMBL/GenBank/DDBJ whole genome shotgun (WGS) entry which is preliminary data.</text>
</comment>